<dbReference type="EMBL" id="JAALLT010000001">
    <property type="protein sequence ID" value="NGP75178.1"/>
    <property type="molecule type" value="Genomic_DNA"/>
</dbReference>
<dbReference type="AlphaFoldDB" id="A0A6M1SSV3"/>
<sequence>MLHSETTGLVIKSFYNVYNKLGYGFLEKVYEKALMIELQKKGLSCVSQYPIQVNYRGVVVGDYFADIFVANSIIVELKASEQINLEHELQLINYLRATNAEIGLLLNFGRKPEFRRKIFTNNYKSPSISASRN</sequence>
<dbReference type="InterPro" id="IPR026350">
    <property type="entry name" value="GxxExxY"/>
</dbReference>
<dbReference type="Proteomes" id="UP000473278">
    <property type="component" value="Unassembled WGS sequence"/>
</dbReference>
<dbReference type="RefSeq" id="WP_165138254.1">
    <property type="nucleotide sequence ID" value="NZ_JAALLT010000001.1"/>
</dbReference>
<evidence type="ECO:0000313" key="1">
    <source>
        <dbReference type="EMBL" id="NGP75178.1"/>
    </source>
</evidence>
<comment type="caution">
    <text evidence="1">The sequence shown here is derived from an EMBL/GenBank/DDBJ whole genome shotgun (WGS) entry which is preliminary data.</text>
</comment>
<name>A0A6M1SSV3_9BACT</name>
<keyword evidence="2" id="KW-1185">Reference proteome</keyword>
<dbReference type="Pfam" id="PF13366">
    <property type="entry name" value="PDDEXK_3"/>
    <property type="match status" value="1"/>
</dbReference>
<evidence type="ECO:0000313" key="2">
    <source>
        <dbReference type="Proteomes" id="UP000473278"/>
    </source>
</evidence>
<protein>
    <submittedName>
        <fullName evidence="1">GxxExxY protein</fullName>
    </submittedName>
</protein>
<gene>
    <name evidence="1" type="ORF">G3570_00925</name>
</gene>
<reference evidence="1 2" key="1">
    <citation type="submission" date="2020-02" db="EMBL/GenBank/DDBJ databases">
        <title>Balneolaceae bacterium YR4-1, complete genome.</title>
        <authorList>
            <person name="Li Y."/>
            <person name="Wu S."/>
        </authorList>
    </citation>
    <scope>NUCLEOTIDE SEQUENCE [LARGE SCALE GENOMIC DNA]</scope>
    <source>
        <strain evidence="1 2">YR4-1</strain>
    </source>
</reference>
<dbReference type="NCBIfam" id="TIGR04256">
    <property type="entry name" value="GxxExxY"/>
    <property type="match status" value="1"/>
</dbReference>
<accession>A0A6M1SSV3</accession>
<organism evidence="1 2">
    <name type="scientific">Halalkalibaculum roseum</name>
    <dbReference type="NCBI Taxonomy" id="2709311"/>
    <lineage>
        <taxon>Bacteria</taxon>
        <taxon>Pseudomonadati</taxon>
        <taxon>Balneolota</taxon>
        <taxon>Balneolia</taxon>
        <taxon>Balneolales</taxon>
        <taxon>Balneolaceae</taxon>
        <taxon>Halalkalibaculum</taxon>
    </lineage>
</organism>
<proteinExistence type="predicted"/>